<sequence>MEVLIEAKGHALTPLRVLRGLICLLVLFSTAFVMIVFFGFISAVILRLFTIHYSRKATSFFFGAWLALWPFLFEKINKTKVVFSGDIIPSKERILLIANHRTEVDWMYLWDLALRKGCLGYIKYILKSSLMRLPIFGWAFHILEFIPVERKWEVDESNMRSMLSTFTDPRDQLWLALFPEGTDFTEQKCLRSQRYAADHGLPVLKNVLLPKTKGFCTCLQELRESLSAVYDVTIGYKYRCPSFLDNVFGVDPSEVHIHVRRFTLDLIPESEDEIATWLMDRFQCKDQLLSNFQCQGQFPNQVTERDISDTKSVLDCVMVIALTCICIFYMFTSVWFKLYVTLVCAYLCPATFFHVRPQRILGFFETFSTCHLSKT</sequence>
<evidence type="ECO:0000313" key="2">
    <source>
        <dbReference type="Proteomes" id="UP000828941"/>
    </source>
</evidence>
<protein>
    <submittedName>
        <fullName evidence="1">Uncharacterized protein</fullName>
    </submittedName>
</protein>
<comment type="caution">
    <text evidence="1">The sequence shown here is derived from an EMBL/GenBank/DDBJ whole genome shotgun (WGS) entry which is preliminary data.</text>
</comment>
<organism evidence="1 2">
    <name type="scientific">Bauhinia variegata</name>
    <name type="common">Purple orchid tree</name>
    <name type="synonym">Phanera variegata</name>
    <dbReference type="NCBI Taxonomy" id="167791"/>
    <lineage>
        <taxon>Eukaryota</taxon>
        <taxon>Viridiplantae</taxon>
        <taxon>Streptophyta</taxon>
        <taxon>Embryophyta</taxon>
        <taxon>Tracheophyta</taxon>
        <taxon>Spermatophyta</taxon>
        <taxon>Magnoliopsida</taxon>
        <taxon>eudicotyledons</taxon>
        <taxon>Gunneridae</taxon>
        <taxon>Pentapetalae</taxon>
        <taxon>rosids</taxon>
        <taxon>fabids</taxon>
        <taxon>Fabales</taxon>
        <taxon>Fabaceae</taxon>
        <taxon>Cercidoideae</taxon>
        <taxon>Cercideae</taxon>
        <taxon>Bauhiniinae</taxon>
        <taxon>Bauhinia</taxon>
    </lineage>
</organism>
<dbReference type="EMBL" id="CM039438">
    <property type="protein sequence ID" value="KAI4298374.1"/>
    <property type="molecule type" value="Genomic_DNA"/>
</dbReference>
<dbReference type="Proteomes" id="UP000828941">
    <property type="component" value="Chromosome 13"/>
</dbReference>
<keyword evidence="2" id="KW-1185">Reference proteome</keyword>
<proteinExistence type="predicted"/>
<evidence type="ECO:0000313" key="1">
    <source>
        <dbReference type="EMBL" id="KAI4298374.1"/>
    </source>
</evidence>
<accession>A0ACB9KM20</accession>
<reference evidence="1 2" key="1">
    <citation type="journal article" date="2022" name="DNA Res.">
        <title>Chromosomal-level genome assembly of the orchid tree Bauhinia variegata (Leguminosae; Cercidoideae) supports the allotetraploid origin hypothesis of Bauhinia.</title>
        <authorList>
            <person name="Zhong Y."/>
            <person name="Chen Y."/>
            <person name="Zheng D."/>
            <person name="Pang J."/>
            <person name="Liu Y."/>
            <person name="Luo S."/>
            <person name="Meng S."/>
            <person name="Qian L."/>
            <person name="Wei D."/>
            <person name="Dai S."/>
            <person name="Zhou R."/>
        </authorList>
    </citation>
    <scope>NUCLEOTIDE SEQUENCE [LARGE SCALE GENOMIC DNA]</scope>
    <source>
        <strain evidence="1">BV-YZ2020</strain>
    </source>
</reference>
<gene>
    <name evidence="1" type="ORF">L6164_031945</name>
</gene>
<name>A0ACB9KM20_BAUVA</name>